<name>A0A2A5T2N4_9GAMM</name>
<sequence length="38" mass="4398">MYPMTCTDRQYDYQGGSILVLTITDTMLLHIVLNHPEN</sequence>
<keyword evidence="2" id="KW-1185">Reference proteome</keyword>
<dbReference type="Proteomes" id="UP000219020">
    <property type="component" value="Unassembled WGS sequence"/>
</dbReference>
<organism evidence="1 2">
    <name type="scientific">Candidatus Enterovibrio escicola</name>
    <dbReference type="NCBI Taxonomy" id="1927127"/>
    <lineage>
        <taxon>Bacteria</taxon>
        <taxon>Pseudomonadati</taxon>
        <taxon>Pseudomonadota</taxon>
        <taxon>Gammaproteobacteria</taxon>
        <taxon>Vibrionales</taxon>
        <taxon>Vibrionaceae</taxon>
        <taxon>Enterovibrio</taxon>
    </lineage>
</organism>
<dbReference type="EMBL" id="NBYY01000021">
    <property type="protein sequence ID" value="PCS22404.1"/>
    <property type="molecule type" value="Genomic_DNA"/>
</dbReference>
<dbReference type="AlphaFoldDB" id="A0A2A5T2N4"/>
<comment type="caution">
    <text evidence="1">The sequence shown here is derived from an EMBL/GenBank/DDBJ whole genome shotgun (WGS) entry which is preliminary data.</text>
</comment>
<reference evidence="2" key="1">
    <citation type="submission" date="2017-04" db="EMBL/GenBank/DDBJ databases">
        <title>Genome evolution of the luminous symbionts of deep sea anglerfish.</title>
        <authorList>
            <person name="Hendry T.A."/>
        </authorList>
    </citation>
    <scope>NUCLEOTIDE SEQUENCE [LARGE SCALE GENOMIC DNA]</scope>
</reference>
<gene>
    <name evidence="1" type="ORF">BTN49_1991</name>
</gene>
<protein>
    <submittedName>
        <fullName evidence="1">Uncharacterized protein</fullName>
    </submittedName>
</protein>
<accession>A0A2A5T2N4</accession>
<evidence type="ECO:0000313" key="2">
    <source>
        <dbReference type="Proteomes" id="UP000219020"/>
    </source>
</evidence>
<proteinExistence type="predicted"/>
<evidence type="ECO:0000313" key="1">
    <source>
        <dbReference type="EMBL" id="PCS22404.1"/>
    </source>
</evidence>